<sequence>MYLESSGQMVVFIMLTIQSVKNILAFSSRSIHSNSHLKLLLTSSTDTRFFTCPVSRAWNAGNICYLLMMHFLSFVDNSGLDAHLLQCLPSVNDSDSSGVHQRKRYYKLH</sequence>
<dbReference type="AlphaFoldDB" id="A0A1B0BCR2"/>
<name>A0A1B0BCR2_9MUSC</name>
<dbReference type="EnsemblMetazoa" id="GPPI025932-RA">
    <property type="protein sequence ID" value="GPPI025932-PA"/>
    <property type="gene ID" value="GPPI025932"/>
</dbReference>
<protein>
    <submittedName>
        <fullName evidence="1">Uncharacterized protein</fullName>
    </submittedName>
</protein>
<dbReference type="VEuPathDB" id="VectorBase:GPPI025932"/>
<evidence type="ECO:0000313" key="1">
    <source>
        <dbReference type="EnsemblMetazoa" id="GPPI025932-PA"/>
    </source>
</evidence>
<organism evidence="1 2">
    <name type="scientific">Glossina palpalis gambiensis</name>
    <dbReference type="NCBI Taxonomy" id="67801"/>
    <lineage>
        <taxon>Eukaryota</taxon>
        <taxon>Metazoa</taxon>
        <taxon>Ecdysozoa</taxon>
        <taxon>Arthropoda</taxon>
        <taxon>Hexapoda</taxon>
        <taxon>Insecta</taxon>
        <taxon>Pterygota</taxon>
        <taxon>Neoptera</taxon>
        <taxon>Endopterygota</taxon>
        <taxon>Diptera</taxon>
        <taxon>Brachycera</taxon>
        <taxon>Muscomorpha</taxon>
        <taxon>Hippoboscoidea</taxon>
        <taxon>Glossinidae</taxon>
        <taxon>Glossina</taxon>
    </lineage>
</organism>
<keyword evidence="2" id="KW-1185">Reference proteome</keyword>
<evidence type="ECO:0000313" key="2">
    <source>
        <dbReference type="Proteomes" id="UP000092460"/>
    </source>
</evidence>
<reference evidence="2" key="1">
    <citation type="submission" date="2015-01" db="EMBL/GenBank/DDBJ databases">
        <authorList>
            <person name="Aksoy S."/>
            <person name="Warren W."/>
            <person name="Wilson R.K."/>
        </authorList>
    </citation>
    <scope>NUCLEOTIDE SEQUENCE [LARGE SCALE GENOMIC DNA]</scope>
    <source>
        <strain evidence="2">IAEA</strain>
    </source>
</reference>
<reference evidence="1" key="2">
    <citation type="submission" date="2020-05" db="UniProtKB">
        <authorList>
            <consortium name="EnsemblMetazoa"/>
        </authorList>
    </citation>
    <scope>IDENTIFICATION</scope>
    <source>
        <strain evidence="1">IAEA</strain>
    </source>
</reference>
<dbReference type="EMBL" id="JXJN01012082">
    <property type="status" value="NOT_ANNOTATED_CDS"/>
    <property type="molecule type" value="Genomic_DNA"/>
</dbReference>
<proteinExistence type="predicted"/>
<dbReference type="Proteomes" id="UP000092460">
    <property type="component" value="Unassembled WGS sequence"/>
</dbReference>
<dbReference type="EMBL" id="JXJN01012083">
    <property type="status" value="NOT_ANNOTATED_CDS"/>
    <property type="molecule type" value="Genomic_DNA"/>
</dbReference>
<accession>A0A1B0BCR2</accession>